<dbReference type="RefSeq" id="WP_123134690.1">
    <property type="nucleotide sequence ID" value="NZ_RJJE01000017.1"/>
</dbReference>
<accession>A0A3M9MRR0</accession>
<dbReference type="Gene3D" id="3.40.50.1820">
    <property type="entry name" value="alpha/beta hydrolase"/>
    <property type="match status" value="1"/>
</dbReference>
<dbReference type="PANTHER" id="PTHR48081:SF8">
    <property type="entry name" value="ALPHA_BETA HYDROLASE FOLD-3 DOMAIN-CONTAINING PROTEIN-RELATED"/>
    <property type="match status" value="1"/>
</dbReference>
<dbReference type="AlphaFoldDB" id="A0A3M9MRR0"/>
<dbReference type="InterPro" id="IPR013094">
    <property type="entry name" value="AB_hydrolase_3"/>
</dbReference>
<evidence type="ECO:0000256" key="1">
    <source>
        <dbReference type="ARBA" id="ARBA00022801"/>
    </source>
</evidence>
<comment type="caution">
    <text evidence="3">The sequence shown here is derived from an EMBL/GenBank/DDBJ whole genome shotgun (WGS) entry which is preliminary data.</text>
</comment>
<keyword evidence="1 3" id="KW-0378">Hydrolase</keyword>
<reference evidence="3 4" key="1">
    <citation type="submission" date="2018-11" db="EMBL/GenBank/DDBJ databases">
        <title>Rufibacter latericius sp. nov., isolated from water in Baiyang Lake.</title>
        <authorList>
            <person name="Yang Y."/>
        </authorList>
    </citation>
    <scope>NUCLEOTIDE SEQUENCE [LARGE SCALE GENOMIC DNA]</scope>
    <source>
        <strain evidence="3 4">MCC P1</strain>
    </source>
</reference>
<dbReference type="Proteomes" id="UP000271010">
    <property type="component" value="Unassembled WGS sequence"/>
</dbReference>
<name>A0A3M9MRR0_9BACT</name>
<organism evidence="3 4">
    <name type="scientific">Rufibacter immobilis</name>
    <dbReference type="NCBI Taxonomy" id="1348778"/>
    <lineage>
        <taxon>Bacteria</taxon>
        <taxon>Pseudomonadati</taxon>
        <taxon>Bacteroidota</taxon>
        <taxon>Cytophagia</taxon>
        <taxon>Cytophagales</taxon>
        <taxon>Hymenobacteraceae</taxon>
        <taxon>Rufibacter</taxon>
    </lineage>
</organism>
<sequence>MKKNIPIAAAGAASLLLLLGVAYGVARKRTDYVKGYIRRKVEKGTFKIKNFPDPPKSLRNKHTFEKLDASHVNGYWIDREKAPNGVLVYLHGGGYLFGPVELQWKYIARLSRHTGKAAIVVDYRMAPEHPFPAGLEDVVTLLTTLRSTGQLPDNYVLLGDSAGGGLAVSTAYRLKEMNQPLPKKLLLLSPWLDITLTNPASAFTAPKDIILGFDSVRKAAKKYMQHHDPRNPLISPVFGDVTGLPPTLLQIGTAEIFLWDSRSFVQKLANAGVPVQFEEYEDMFHVFPLVPFLPQSKKALQAQVAFLHS</sequence>
<dbReference type="OrthoDB" id="9815425at2"/>
<evidence type="ECO:0000313" key="3">
    <source>
        <dbReference type="EMBL" id="RNI28222.1"/>
    </source>
</evidence>
<dbReference type="Pfam" id="PF07859">
    <property type="entry name" value="Abhydrolase_3"/>
    <property type="match status" value="1"/>
</dbReference>
<feature type="domain" description="Alpha/beta hydrolase fold-3" evidence="2">
    <location>
        <begin position="87"/>
        <end position="288"/>
    </location>
</feature>
<keyword evidence="4" id="KW-1185">Reference proteome</keyword>
<dbReference type="GO" id="GO:0016787">
    <property type="term" value="F:hydrolase activity"/>
    <property type="evidence" value="ECO:0007669"/>
    <property type="project" value="UniProtKB-KW"/>
</dbReference>
<dbReference type="EMBL" id="RJJE01000017">
    <property type="protein sequence ID" value="RNI28222.1"/>
    <property type="molecule type" value="Genomic_DNA"/>
</dbReference>
<dbReference type="InterPro" id="IPR029058">
    <property type="entry name" value="AB_hydrolase_fold"/>
</dbReference>
<evidence type="ECO:0000313" key="4">
    <source>
        <dbReference type="Proteomes" id="UP000271010"/>
    </source>
</evidence>
<dbReference type="SUPFAM" id="SSF53474">
    <property type="entry name" value="alpha/beta-Hydrolases"/>
    <property type="match status" value="1"/>
</dbReference>
<evidence type="ECO:0000259" key="2">
    <source>
        <dbReference type="Pfam" id="PF07859"/>
    </source>
</evidence>
<protein>
    <submittedName>
        <fullName evidence="3">Alpha/beta hydrolase</fullName>
    </submittedName>
</protein>
<gene>
    <name evidence="3" type="ORF">EFA69_19340</name>
</gene>
<dbReference type="PANTHER" id="PTHR48081">
    <property type="entry name" value="AB HYDROLASE SUPERFAMILY PROTEIN C4A8.06C"/>
    <property type="match status" value="1"/>
</dbReference>
<dbReference type="InterPro" id="IPR050300">
    <property type="entry name" value="GDXG_lipolytic_enzyme"/>
</dbReference>
<proteinExistence type="predicted"/>